<dbReference type="Pfam" id="PF20255">
    <property type="entry name" value="DUF6606"/>
    <property type="match status" value="1"/>
</dbReference>
<dbReference type="RefSeq" id="XP_007314802.1">
    <property type="nucleotide sequence ID" value="XM_007314740.1"/>
</dbReference>
<dbReference type="EMBL" id="GL945430">
    <property type="protein sequence ID" value="EGO28603.1"/>
    <property type="molecule type" value="Genomic_DNA"/>
</dbReference>
<dbReference type="GO" id="GO:0006508">
    <property type="term" value="P:proteolysis"/>
    <property type="evidence" value="ECO:0007669"/>
    <property type="project" value="UniProtKB-KW"/>
</dbReference>
<dbReference type="GO" id="GO:0004843">
    <property type="term" value="F:cysteine-type deubiquitinase activity"/>
    <property type="evidence" value="ECO:0007669"/>
    <property type="project" value="UniProtKB-EC"/>
</dbReference>
<dbReference type="EC" id="3.4.19.12" evidence="2"/>
<sequence>MFVSDDPHELEDRLEYIIHHVFCPPKLPEKYDDSIEGDQDLCGSVLQAAVEFQNLYRSDKWKYIIDMLRHLHESISFQKLSTKKIIAQVEGLHYGGFLVYFIRAQNAGVVLRRSDHDVTFESFEVSPTAAAVIGTAGKLLCSYPGTAISVPSSIVYDMRFLAELASFLSQMDENILDSAPTTTKAGSTVREERDTTHPRYITEFLTGILRGIGRKADVLRIQKRIRDEVLWSNTKLPWRRSPLWLVIRVALQTTLTRETDGLGQYKSFMVLFMQRILMSGLESDLQSDVLYYMRAKVCRRLYKLGSTAPPFLQDMVNRTAEQVQTLLQKRWDLVQDAQAKSPDWQPKKFKVDEDTRLSLNNSRQYLTNALLDQSPREPSSWEPQSPSRYRSIDAYLSAGGSSLLGQATGRDAYVALADFELAVEGDIDDWVADVIPSNRSSACMAISDCMARYSELARKLYAENPEDLSIMILTLLELWVALDKIAVDEHEMLAEYSPEIPISLSESLILRKAGSLGRLQLIQEHLRSRHQNCHTGWTVFTNQANRDTFSIRFFESSEKHILLKEKIEKDATKERNLTLAQLDRQNTLHSSLYARAMRLQHTHYINNLGREYHSRACEKCSLENHYQNLRIDVHEWPLPEDISCAKAVVFELDCPATFAAWRSATFHLLVDVCTPPEDRPSAVSPHTILPSYLALSTYMTHDFYQRITLASITKPFTIAHYRDVKIPSSIREVCVNNGLSFKIYDKLGHKWAANSFSHCTRISRFCTFVLPSGPYANLQYAVNGTRHTHNDIIAGQSTCHQDLNIHEYMAFGALRSGPLLQWLNVLRELRAQTFSFRQVEVGILIMQTVWQVGPLSAHSRWTWHEELENSEFGHALLGELQILKSSIEDNWLEGASMRIITILACRLLSSALDEDVKQKIYCLLREVRCTTFQWVNQLSIKLEEAGDGDTQSKDFQSRVRDMAATCRATYDVDPHHLPFLLSRPNDVAAFIQCAVIIYNNLPPDLDQLPSYSKILVERERRLSHSLENEISRRIQEDRTGFDTAILSIWHGYRPGSPWQNLEYPNENWLSSSTSNADNQQSQCLHYNVLEGRLLIDGKPLGHLPLSYIQHPTYRLVFGQRVSSVIPADMPGMDFAMRSSFYGHQVYFAMTDDEVLVIRTKTVTQSSAQVSELIPSQNFSGDLPELLVGGHVHWLNIGTREIEIRPSNNAWQMIPSNWRIYFSLDEKSSMRRPLGTSIATFETLVDVRSPTCKVVSARLEALEYPKYHLITSRTVGPFGSDTLFAELPRLGLSFFVDNDGHLQCQNLRGMIVDTNQSAGTLIGIRNQLLLIPSDPQAKLLPRTRCIIIPHGKLSCASHGHHITVDINTKQHSRVQYHIYKIDTELGCLVGNVSLTNKLYKAYLHAVSSHCLPDSLTGHTGTEEALHDLSSASLQSFQALSSSDVELLHQIASLTPSRTYYPEHLKCMEKVGWSLSLAPTAQHHGLLTCANSILNYATCLQIFHDNARQPLRKPTFNAHLLERAAIRNALLYPEEYARPLPPDSRDVEYKARHTCDHKEASVFRFSEMIYQWPPKVTTSSQVKLMELFQGWGKELSGAQSEDALRSLGYTCDWFQLDLPKVWLSIFDLCRSSSGMDCRYPLLFSLPAIAYGSLESQHLIPVLLAFAVVPQFGRLDPPTYMSYNLSSGFEPQKQILLTTIRSHDSPFHSSSEAYLEARKNEDEQSLQRRRYSTYQKQQDLAASGLVDYFFEQWPCEELSRPTLRQFSLRFDLDEILVKSTELFRSWYRNARLRDHIMRVQSVLDSHLLDAEVQDSQPYRFAKQAHKPPSESAVISFAGLFSNNAPDLNRPPKPLRHLDSMASLGHLINTKRLRVLLSEFKRNNDIFHRLYGNSLDDSRIALEQSVSDTFAPLIPFSFAMLEFHRQQCGDHYRNTLNTIQKALSPAGIYDKTMFHAGQWPRITARSLLEKLRPASTPLPIEWKRVIISLANALLLFQRSQRLIALAMNEKHEDFFKELENTNGDGWDTMEHTDWLLIQIESHFLVRRVQADIALEMICPTSSKNTTLQLLMGEGKSSVIVPIVAATLADGNKLVRVVVLKPLAVQMFQSLVERLSGLTNRRIFYLPFSRSVKLDTNNAAIIRGMYKECLRVGGIWVAQPDHILSYKLMSIEQQLLPDSVLADALLDSQKWLDMHTRDILDESDEILHVRYQLLYTVGFQNHLEGSPERWTTMQQLFWLVKKNVHKVADEYPLGIQIQQSSPASFPSISILQSVAGTALISLITKRVLQGELPNYNFTQIPAAIRPSVATFVEDVNLSAETTDEIRQYAQGSGLWQGLLHLRGLLAHGILLYALKDKRWRVNYGLDLNRSLLAVPYRAKDVPAHRAEFGHPDVAVALTCLSYYYGGLSESQLDVCFELLYKSDNPALEYETWINGYDDQLPESLRQLAGVNPKSVEQRQTYFSPLFRCSQAVIDFYLARVVFPKQAKEFPHKLLTSGWDIAERKDHVTTGFSGTNDNRYLLPTSISQNGLPQQLLTNAKVLNYLLQDENDHYTCTSGTEGARASTEDFLNLLVAQNPEIRVLLDVGAQMLELRNKELVALWLFLKKDAQAAIFFGDNDEMQVLDRKGNVESFISSPFNQQIDQCLLYLDDAHTRGTDVKLPQGSRAGVTLGPRVTKDRLTQGCMRMRRLGNGHSVMFFAPLEVDQSIRKAAKLAGKSTDESIHVTDVLRWVMFESCSDIQQRVSQWAEQGLDHQTRAKSWAEFSSGNTEGNTDELASSWRQRESRTLEEMYGLKSSGTHPALQVPELRERCEQLGMSMPSEARMDEEQEREVAQEVEREQQIERPPKIEAAEHEMHRDVQYFIRTGRIAVGSSAFKHAFSSLRHTAAEFTEHDVWSPNLLVTEDFTKTVKLRSYSQANDFVRPCNWIISSQRRDSLVLVITSPYEINMLLPEIRKSNKVRLHLYTPRVTKAMRPTDDLTLYMIPPTSTPFLLPVPSKIQLNILAGQLYLSNYDMYLNLCRFLGIYTSDLGDNVETDFDGFIDPSHRPQAVASVSRFRESPIPSLKALIGLRRKGLGYRSTHLGKILQARALTDEDFSSGKSLNL</sequence>
<feature type="domain" description="DUF3645" evidence="8">
    <location>
        <begin position="2361"/>
        <end position="2393"/>
    </location>
</feature>
<dbReference type="OrthoDB" id="3182339at2759"/>
<keyword evidence="5" id="KW-0378">Hydrolase</keyword>
<comment type="catalytic activity">
    <reaction evidence="1">
        <text>Thiol-dependent hydrolysis of ester, thioester, amide, peptide and isopeptide bonds formed by the C-terminal Gly of ubiquitin (a 76-residue protein attached to proteins as an intracellular targeting signal).</text>
        <dbReference type="EC" id="3.4.19.12"/>
    </reaction>
</comment>
<organism>
    <name type="scientific">Serpula lacrymans var. lacrymans (strain S7.9)</name>
    <name type="common">Dry rot fungus</name>
    <dbReference type="NCBI Taxonomy" id="578457"/>
    <lineage>
        <taxon>Eukaryota</taxon>
        <taxon>Fungi</taxon>
        <taxon>Dikarya</taxon>
        <taxon>Basidiomycota</taxon>
        <taxon>Agaricomycotina</taxon>
        <taxon>Agaricomycetes</taxon>
        <taxon>Agaricomycetidae</taxon>
        <taxon>Boletales</taxon>
        <taxon>Coniophorineae</taxon>
        <taxon>Serpulaceae</taxon>
        <taxon>Serpula</taxon>
    </lineage>
</organism>
<dbReference type="PANTHER" id="PTHR13367">
    <property type="entry name" value="UBIQUITIN THIOESTERASE"/>
    <property type="match status" value="1"/>
</dbReference>
<dbReference type="GeneID" id="18814403"/>
<name>F8NLQ1_SERL9</name>
<dbReference type="PANTHER" id="PTHR13367:SF33">
    <property type="entry name" value="P-LOOP CONTAINING NUCLEOSIDE TRIPHOSPHATE HYDROLASE PROTEIN"/>
    <property type="match status" value="1"/>
</dbReference>
<feature type="domain" description="DUF6606" evidence="9">
    <location>
        <begin position="17"/>
        <end position="277"/>
    </location>
</feature>
<proteinExistence type="predicted"/>
<evidence type="ECO:0000256" key="5">
    <source>
        <dbReference type="ARBA" id="ARBA00022801"/>
    </source>
</evidence>
<dbReference type="InterPro" id="IPR046541">
    <property type="entry name" value="DUF6606"/>
</dbReference>
<evidence type="ECO:0000256" key="2">
    <source>
        <dbReference type="ARBA" id="ARBA00012759"/>
    </source>
</evidence>
<evidence type="ECO:0000256" key="4">
    <source>
        <dbReference type="ARBA" id="ARBA00022786"/>
    </source>
</evidence>
<evidence type="ECO:0000259" key="9">
    <source>
        <dbReference type="Pfam" id="PF20255"/>
    </source>
</evidence>
<evidence type="ECO:0000313" key="10">
    <source>
        <dbReference type="EMBL" id="EGO28603.1"/>
    </source>
</evidence>
<evidence type="ECO:0000259" key="8">
    <source>
        <dbReference type="Pfam" id="PF12359"/>
    </source>
</evidence>
<keyword evidence="3" id="KW-0645">Protease</keyword>
<dbReference type="Pfam" id="PF12340">
    <property type="entry name" value="DUF3638"/>
    <property type="match status" value="1"/>
</dbReference>
<keyword evidence="4" id="KW-0833">Ubl conjugation pathway</keyword>
<gene>
    <name evidence="10" type="ORF">SERLADRAFT_434526</name>
</gene>
<dbReference type="HOGENOM" id="CLU_000211_1_0_1"/>
<dbReference type="Pfam" id="PF12359">
    <property type="entry name" value="DUF3645"/>
    <property type="match status" value="1"/>
</dbReference>
<evidence type="ECO:0000256" key="1">
    <source>
        <dbReference type="ARBA" id="ARBA00000707"/>
    </source>
</evidence>
<dbReference type="KEGG" id="sla:SERLADRAFT_434526"/>
<keyword evidence="6" id="KW-0788">Thiol protease</keyword>
<dbReference type="InterPro" id="IPR022099">
    <property type="entry name" value="DUF3638"/>
</dbReference>
<protein>
    <recommendedName>
        <fullName evidence="2">ubiquitinyl hydrolase 1</fullName>
        <ecNumber evidence="2">3.4.19.12</ecNumber>
    </recommendedName>
</protein>
<dbReference type="Proteomes" id="UP000008064">
    <property type="component" value="Unassembled WGS sequence"/>
</dbReference>
<feature type="domain" description="DUF3638" evidence="7">
    <location>
        <begin position="2021"/>
        <end position="2242"/>
    </location>
</feature>
<reference evidence="10" key="1">
    <citation type="submission" date="2011-04" db="EMBL/GenBank/DDBJ databases">
        <title>Evolution of plant cell wall degrading machinery underlies the functional diversity of forest fungi.</title>
        <authorList>
            <consortium name="US DOE Joint Genome Institute (JGI-PGF)"/>
            <person name="Eastwood D.C."/>
            <person name="Floudas D."/>
            <person name="Binder M."/>
            <person name="Majcherczyk A."/>
            <person name="Schneider P."/>
            <person name="Aerts A."/>
            <person name="Asiegbu F.O."/>
            <person name="Baker S.E."/>
            <person name="Barry K."/>
            <person name="Bendiksby M."/>
            <person name="Blumentritt M."/>
            <person name="Coutinho P.M."/>
            <person name="Cullen D."/>
            <person name="Cullen D."/>
            <person name="Gathman A."/>
            <person name="Goodell B."/>
            <person name="Henrissat B."/>
            <person name="Ihrmark K."/>
            <person name="Kauserud H."/>
            <person name="Kohler A."/>
            <person name="LaButti K."/>
            <person name="Lapidus A."/>
            <person name="Lavin J.L."/>
            <person name="Lee Y.-H."/>
            <person name="Lindquist E."/>
            <person name="Lilly W."/>
            <person name="Lucas S."/>
            <person name="Morin E."/>
            <person name="Murat C."/>
            <person name="Oguiza J.A."/>
            <person name="Park J."/>
            <person name="Pisabarro A.G."/>
            <person name="Riley R."/>
            <person name="Rosling A."/>
            <person name="Salamov A."/>
            <person name="Schmidt O."/>
            <person name="Schmutz J."/>
            <person name="Skrede I."/>
            <person name="Stenlid J."/>
            <person name="Wiebenga A."/>
            <person name="Xie X."/>
            <person name="Kues U."/>
            <person name="Hibbett D.S."/>
            <person name="Hoffmeister D."/>
            <person name="Hogberg N."/>
            <person name="Martin F."/>
            <person name="Grigoriev I.V."/>
            <person name="Watkinson S.C."/>
        </authorList>
    </citation>
    <scope>NUCLEOTIDE SEQUENCE</scope>
    <source>
        <strain evidence="10">S7.9</strain>
    </source>
</reference>
<dbReference type="InterPro" id="IPR022105">
    <property type="entry name" value="DUF3645"/>
</dbReference>
<dbReference type="InterPro" id="IPR051346">
    <property type="entry name" value="OTU_Deubiquitinase"/>
</dbReference>
<accession>F8NLQ1</accession>
<evidence type="ECO:0000256" key="6">
    <source>
        <dbReference type="ARBA" id="ARBA00022807"/>
    </source>
</evidence>
<evidence type="ECO:0000256" key="3">
    <source>
        <dbReference type="ARBA" id="ARBA00022670"/>
    </source>
</evidence>
<evidence type="ECO:0000259" key="7">
    <source>
        <dbReference type="Pfam" id="PF12340"/>
    </source>
</evidence>